<organism evidence="2 3">
    <name type="scientific">Phytoactinopolyspora mesophila</name>
    <dbReference type="NCBI Taxonomy" id="2650750"/>
    <lineage>
        <taxon>Bacteria</taxon>
        <taxon>Bacillati</taxon>
        <taxon>Actinomycetota</taxon>
        <taxon>Actinomycetes</taxon>
        <taxon>Jiangellales</taxon>
        <taxon>Jiangellaceae</taxon>
        <taxon>Phytoactinopolyspora</taxon>
    </lineage>
</organism>
<evidence type="ECO:0000313" key="2">
    <source>
        <dbReference type="EMBL" id="NDL60438.1"/>
    </source>
</evidence>
<keyword evidence="3" id="KW-1185">Reference proteome</keyword>
<dbReference type="PANTHER" id="PTHR23131:SF0">
    <property type="entry name" value="ENDORIBONUCLEASE LACTB2"/>
    <property type="match status" value="1"/>
</dbReference>
<gene>
    <name evidence="2" type="ORF">F7O44_25505</name>
</gene>
<reference evidence="2 3" key="1">
    <citation type="submission" date="2019-11" db="EMBL/GenBank/DDBJ databases">
        <authorList>
            <person name="Li X.-J."/>
            <person name="Feng X.-M."/>
        </authorList>
    </citation>
    <scope>NUCLEOTIDE SEQUENCE [LARGE SCALE GENOMIC DNA]</scope>
    <source>
        <strain evidence="2 3">XMNu-373</strain>
    </source>
</reference>
<dbReference type="PANTHER" id="PTHR23131">
    <property type="entry name" value="ENDORIBONUCLEASE LACTB2"/>
    <property type="match status" value="1"/>
</dbReference>
<dbReference type="Gene3D" id="1.10.10.10">
    <property type="entry name" value="Winged helix-like DNA-binding domain superfamily/Winged helix DNA-binding domain"/>
    <property type="match status" value="1"/>
</dbReference>
<dbReference type="InterPro" id="IPR036388">
    <property type="entry name" value="WH-like_DNA-bd_sf"/>
</dbReference>
<dbReference type="GO" id="GO:0016787">
    <property type="term" value="F:hydrolase activity"/>
    <property type="evidence" value="ECO:0007669"/>
    <property type="project" value="UniProtKB-KW"/>
</dbReference>
<comment type="caution">
    <text evidence="2">The sequence shown here is derived from an EMBL/GenBank/DDBJ whole genome shotgun (WGS) entry which is preliminary data.</text>
</comment>
<dbReference type="Pfam" id="PF17778">
    <property type="entry name" value="WHD_BLACT"/>
    <property type="match status" value="1"/>
</dbReference>
<evidence type="ECO:0000259" key="1">
    <source>
        <dbReference type="SMART" id="SM00849"/>
    </source>
</evidence>
<keyword evidence="2" id="KW-0378">Hydrolase</keyword>
<dbReference type="CDD" id="cd16278">
    <property type="entry name" value="metallo-hydrolase-like_MBL-fold"/>
    <property type="match status" value="1"/>
</dbReference>
<dbReference type="InterPro" id="IPR041516">
    <property type="entry name" value="LACTB2_WH"/>
</dbReference>
<dbReference type="EMBL" id="WLZY01000012">
    <property type="protein sequence ID" value="NDL60438.1"/>
    <property type="molecule type" value="Genomic_DNA"/>
</dbReference>
<evidence type="ECO:0000313" key="3">
    <source>
        <dbReference type="Proteomes" id="UP000460435"/>
    </source>
</evidence>
<dbReference type="SMART" id="SM00849">
    <property type="entry name" value="Lactamase_B"/>
    <property type="match status" value="1"/>
</dbReference>
<dbReference type="Gene3D" id="3.60.15.10">
    <property type="entry name" value="Ribonuclease Z/Hydroxyacylglutathione hydrolase-like"/>
    <property type="match status" value="1"/>
</dbReference>
<accession>A0A7K3MDG0</accession>
<dbReference type="AlphaFoldDB" id="A0A7K3MDG0"/>
<name>A0A7K3MDG0_9ACTN</name>
<dbReference type="InterPro" id="IPR050662">
    <property type="entry name" value="Sec-metab_biosynth-thioest"/>
</dbReference>
<dbReference type="InterPro" id="IPR036866">
    <property type="entry name" value="RibonucZ/Hydroxyglut_hydro"/>
</dbReference>
<dbReference type="Pfam" id="PF00753">
    <property type="entry name" value="Lactamase_B"/>
    <property type="match status" value="1"/>
</dbReference>
<dbReference type="InterPro" id="IPR001279">
    <property type="entry name" value="Metallo-B-lactamas"/>
</dbReference>
<proteinExistence type="predicted"/>
<protein>
    <submittedName>
        <fullName evidence="2">MBL fold metallo-hydrolase</fullName>
    </submittedName>
</protein>
<dbReference type="SUPFAM" id="SSF56281">
    <property type="entry name" value="Metallo-hydrolase/oxidoreductase"/>
    <property type="match status" value="1"/>
</dbReference>
<feature type="domain" description="Metallo-beta-lactamase" evidence="1">
    <location>
        <begin position="5"/>
        <end position="164"/>
    </location>
</feature>
<dbReference type="Proteomes" id="UP000460435">
    <property type="component" value="Unassembled WGS sequence"/>
</dbReference>
<sequence length="235" mass="25020">MTLDGTNTYVLTTEAGNVVVDPGPLIEDHLCAVSGLGPVLFTLLTHHHLDHTEGAAWFHEITGAPVLAQDPRLCIDAHPLTEDGGVLEAPGLELRVLHTPGHTADSICVEVRREQWRGLLSGDTVLGRGTTVVAHPDGQLGAYLASLEKLRTRLDDSYLLLPAHGPVRTNAAAVVGEYIAHRQARLDEVRAALAAGAASARDVVEIVYTDIDRSLLPAAERTVAAALDYLTGTED</sequence>